<keyword evidence="7" id="KW-0067">ATP-binding</keyword>
<dbReference type="GO" id="GO:0016020">
    <property type="term" value="C:membrane"/>
    <property type="evidence" value="ECO:0007669"/>
    <property type="project" value="InterPro"/>
</dbReference>
<dbReference type="PANTHER" id="PTHR24421:SF10">
    <property type="entry name" value="NITRATE_NITRITE SENSOR PROTEIN NARQ"/>
    <property type="match status" value="1"/>
</dbReference>
<dbReference type="Gene3D" id="1.20.5.1930">
    <property type="match status" value="1"/>
</dbReference>
<dbReference type="GO" id="GO:0046983">
    <property type="term" value="F:protein dimerization activity"/>
    <property type="evidence" value="ECO:0007669"/>
    <property type="project" value="InterPro"/>
</dbReference>
<dbReference type="Pfam" id="PF07730">
    <property type="entry name" value="HisKA_3"/>
    <property type="match status" value="1"/>
</dbReference>
<evidence type="ECO:0000256" key="2">
    <source>
        <dbReference type="ARBA" id="ARBA00012438"/>
    </source>
</evidence>
<dbReference type="InterPro" id="IPR003594">
    <property type="entry name" value="HATPase_dom"/>
</dbReference>
<dbReference type="InterPro" id="IPR050482">
    <property type="entry name" value="Sensor_HK_TwoCompSys"/>
</dbReference>
<keyword evidence="8" id="KW-0902">Two-component regulatory system</keyword>
<evidence type="ECO:0000256" key="7">
    <source>
        <dbReference type="ARBA" id="ARBA00022840"/>
    </source>
</evidence>
<keyword evidence="6 12" id="KW-0418">Kinase</keyword>
<dbReference type="InterPro" id="IPR011712">
    <property type="entry name" value="Sig_transdc_His_kin_sub3_dim/P"/>
</dbReference>
<feature type="transmembrane region" description="Helical" evidence="9">
    <location>
        <begin position="36"/>
        <end position="55"/>
    </location>
</feature>
<proteinExistence type="predicted"/>
<comment type="caution">
    <text evidence="12">The sequence shown here is derived from an EMBL/GenBank/DDBJ whole genome shotgun (WGS) entry which is preliminary data.</text>
</comment>
<evidence type="ECO:0000256" key="6">
    <source>
        <dbReference type="ARBA" id="ARBA00022777"/>
    </source>
</evidence>
<sequence length="372" mass="38573">MRYLWALCWLAGAALLLTLGAVDYLAGTIRDDPLGVIQLGSGMLAGLVALAGPGLGPVTLPVVALLPAMTTFAATVLTAGTADRRAPFAFTATVALCWLIALVAWRGRTALAAVTVPVLAAAVVLQPILPRSSDLNVIAALALSLLLVVSIAAGLAARLVGISRERQAAAIRLAQRAEFARDLHDYVGHHVTGIVLLAQGARAMAEKKPELVLPALERIEQAGTEAMATMRRMVGLLRDADAGTDFSPPATIADVERLVTEFGPSATLSLDGEFDGLPAELQSTVHRVVMEALTNVRKHSDAAREVRVEISRSGEWVRVLVADDGRARHAGRGGFGLRGLGERVAAVGGSIKAGPGAAGGWVVEASLPVGGN</sequence>
<protein>
    <recommendedName>
        <fullName evidence="2">histidine kinase</fullName>
        <ecNumber evidence="2">2.7.13.3</ecNumber>
    </recommendedName>
</protein>
<feature type="transmembrane region" description="Helical" evidence="9">
    <location>
        <begin position="135"/>
        <end position="157"/>
    </location>
</feature>
<feature type="domain" description="Histidine kinase/HSP90-like ATPase" evidence="10">
    <location>
        <begin position="282"/>
        <end position="369"/>
    </location>
</feature>
<dbReference type="InterPro" id="IPR036890">
    <property type="entry name" value="HATPase_C_sf"/>
</dbReference>
<dbReference type="SUPFAM" id="SSF55874">
    <property type="entry name" value="ATPase domain of HSP90 chaperone/DNA topoisomerase II/histidine kinase"/>
    <property type="match status" value="1"/>
</dbReference>
<evidence type="ECO:0000259" key="11">
    <source>
        <dbReference type="Pfam" id="PF07730"/>
    </source>
</evidence>
<dbReference type="RefSeq" id="WP_184866703.1">
    <property type="nucleotide sequence ID" value="NZ_BAAAWY010000002.1"/>
</dbReference>
<feature type="domain" description="Signal transduction histidine kinase subgroup 3 dimerisation and phosphoacceptor" evidence="11">
    <location>
        <begin position="176"/>
        <end position="240"/>
    </location>
</feature>
<dbReference type="GO" id="GO:0000155">
    <property type="term" value="F:phosphorelay sensor kinase activity"/>
    <property type="evidence" value="ECO:0007669"/>
    <property type="project" value="InterPro"/>
</dbReference>
<reference evidence="12 13" key="1">
    <citation type="submission" date="2020-08" db="EMBL/GenBank/DDBJ databases">
        <title>Sequencing the genomes of 1000 actinobacteria strains.</title>
        <authorList>
            <person name="Klenk H.-P."/>
        </authorList>
    </citation>
    <scope>NUCLEOTIDE SEQUENCE [LARGE SCALE GENOMIC DNA]</scope>
    <source>
        <strain evidence="12 13">DSM 43851</strain>
    </source>
</reference>
<keyword evidence="5" id="KW-0547">Nucleotide-binding</keyword>
<feature type="transmembrane region" description="Helical" evidence="9">
    <location>
        <begin position="88"/>
        <end position="105"/>
    </location>
</feature>
<dbReference type="CDD" id="cd16917">
    <property type="entry name" value="HATPase_UhpB-NarQ-NarX-like"/>
    <property type="match status" value="1"/>
</dbReference>
<dbReference type="Pfam" id="PF02518">
    <property type="entry name" value="HATPase_c"/>
    <property type="match status" value="1"/>
</dbReference>
<gene>
    <name evidence="12" type="ORF">BJ998_006026</name>
</gene>
<dbReference type="PANTHER" id="PTHR24421">
    <property type="entry name" value="NITRATE/NITRITE SENSOR PROTEIN NARX-RELATED"/>
    <property type="match status" value="1"/>
</dbReference>
<dbReference type="EC" id="2.7.13.3" evidence="2"/>
<evidence type="ECO:0000256" key="3">
    <source>
        <dbReference type="ARBA" id="ARBA00022553"/>
    </source>
</evidence>
<dbReference type="AlphaFoldDB" id="A0A7W9NJD2"/>
<name>A0A7W9NJD2_9PSEU</name>
<keyword evidence="9" id="KW-0472">Membrane</keyword>
<evidence type="ECO:0000313" key="13">
    <source>
        <dbReference type="Proteomes" id="UP000585638"/>
    </source>
</evidence>
<dbReference type="EMBL" id="JACHIR010000001">
    <property type="protein sequence ID" value="MBB5894830.1"/>
    <property type="molecule type" value="Genomic_DNA"/>
</dbReference>
<keyword evidence="9" id="KW-0812">Transmembrane</keyword>
<keyword evidence="4" id="KW-0808">Transferase</keyword>
<organism evidence="12 13">
    <name type="scientific">Kutzneria kofuensis</name>
    <dbReference type="NCBI Taxonomy" id="103725"/>
    <lineage>
        <taxon>Bacteria</taxon>
        <taxon>Bacillati</taxon>
        <taxon>Actinomycetota</taxon>
        <taxon>Actinomycetes</taxon>
        <taxon>Pseudonocardiales</taxon>
        <taxon>Pseudonocardiaceae</taxon>
        <taxon>Kutzneria</taxon>
    </lineage>
</organism>
<evidence type="ECO:0000256" key="5">
    <source>
        <dbReference type="ARBA" id="ARBA00022741"/>
    </source>
</evidence>
<dbReference type="Proteomes" id="UP000585638">
    <property type="component" value="Unassembled WGS sequence"/>
</dbReference>
<evidence type="ECO:0000256" key="9">
    <source>
        <dbReference type="SAM" id="Phobius"/>
    </source>
</evidence>
<dbReference type="Gene3D" id="3.30.565.10">
    <property type="entry name" value="Histidine kinase-like ATPase, C-terminal domain"/>
    <property type="match status" value="1"/>
</dbReference>
<evidence type="ECO:0000313" key="12">
    <source>
        <dbReference type="EMBL" id="MBB5894830.1"/>
    </source>
</evidence>
<evidence type="ECO:0000256" key="8">
    <source>
        <dbReference type="ARBA" id="ARBA00023012"/>
    </source>
</evidence>
<dbReference type="GO" id="GO:0005524">
    <property type="term" value="F:ATP binding"/>
    <property type="evidence" value="ECO:0007669"/>
    <property type="project" value="UniProtKB-KW"/>
</dbReference>
<accession>A0A7W9NJD2</accession>
<evidence type="ECO:0000256" key="1">
    <source>
        <dbReference type="ARBA" id="ARBA00000085"/>
    </source>
</evidence>
<comment type="catalytic activity">
    <reaction evidence="1">
        <text>ATP + protein L-histidine = ADP + protein N-phospho-L-histidine.</text>
        <dbReference type="EC" id="2.7.13.3"/>
    </reaction>
</comment>
<keyword evidence="3" id="KW-0597">Phosphoprotein</keyword>
<evidence type="ECO:0000256" key="4">
    <source>
        <dbReference type="ARBA" id="ARBA00022679"/>
    </source>
</evidence>
<keyword evidence="9" id="KW-1133">Transmembrane helix</keyword>
<evidence type="ECO:0000259" key="10">
    <source>
        <dbReference type="Pfam" id="PF02518"/>
    </source>
</evidence>
<feature type="transmembrane region" description="Helical" evidence="9">
    <location>
        <begin position="110"/>
        <end position="129"/>
    </location>
</feature>
<keyword evidence="13" id="KW-1185">Reference proteome</keyword>